<sequence length="46" mass="5385">MAHSWHWCLRTTWRRGEARRGSDPRHAMRYTSQQFGIVAGVGWVGE</sequence>
<protein>
    <submittedName>
        <fullName evidence="1">Uncharacterized protein</fullName>
    </submittedName>
</protein>
<proteinExistence type="predicted"/>
<organism evidence="1 2">
    <name type="scientific">Portunus trituberculatus</name>
    <name type="common">Swimming crab</name>
    <name type="synonym">Neptunus trituberculatus</name>
    <dbReference type="NCBI Taxonomy" id="210409"/>
    <lineage>
        <taxon>Eukaryota</taxon>
        <taxon>Metazoa</taxon>
        <taxon>Ecdysozoa</taxon>
        <taxon>Arthropoda</taxon>
        <taxon>Crustacea</taxon>
        <taxon>Multicrustacea</taxon>
        <taxon>Malacostraca</taxon>
        <taxon>Eumalacostraca</taxon>
        <taxon>Eucarida</taxon>
        <taxon>Decapoda</taxon>
        <taxon>Pleocyemata</taxon>
        <taxon>Brachyura</taxon>
        <taxon>Eubrachyura</taxon>
        <taxon>Portunoidea</taxon>
        <taxon>Portunidae</taxon>
        <taxon>Portuninae</taxon>
        <taxon>Portunus</taxon>
    </lineage>
</organism>
<dbReference type="Proteomes" id="UP000324222">
    <property type="component" value="Unassembled WGS sequence"/>
</dbReference>
<name>A0A5B7IFD8_PORTR</name>
<evidence type="ECO:0000313" key="2">
    <source>
        <dbReference type="Proteomes" id="UP000324222"/>
    </source>
</evidence>
<reference evidence="1 2" key="1">
    <citation type="submission" date="2019-05" db="EMBL/GenBank/DDBJ databases">
        <title>Another draft genome of Portunus trituberculatus and its Hox gene families provides insights of decapod evolution.</title>
        <authorList>
            <person name="Jeong J.-H."/>
            <person name="Song I."/>
            <person name="Kim S."/>
            <person name="Choi T."/>
            <person name="Kim D."/>
            <person name="Ryu S."/>
            <person name="Kim W."/>
        </authorList>
    </citation>
    <scope>NUCLEOTIDE SEQUENCE [LARGE SCALE GENOMIC DNA]</scope>
    <source>
        <tissue evidence="1">Muscle</tissue>
    </source>
</reference>
<keyword evidence="2" id="KW-1185">Reference proteome</keyword>
<dbReference type="AlphaFoldDB" id="A0A5B7IFD8"/>
<gene>
    <name evidence="1" type="ORF">E2C01_078826</name>
</gene>
<evidence type="ECO:0000313" key="1">
    <source>
        <dbReference type="EMBL" id="MPC84101.1"/>
    </source>
</evidence>
<dbReference type="EMBL" id="VSRR010064405">
    <property type="protein sequence ID" value="MPC84101.1"/>
    <property type="molecule type" value="Genomic_DNA"/>
</dbReference>
<accession>A0A5B7IFD8</accession>
<comment type="caution">
    <text evidence="1">The sequence shown here is derived from an EMBL/GenBank/DDBJ whole genome shotgun (WGS) entry which is preliminary data.</text>
</comment>